<name>A0A3P7L502_STRVU</name>
<dbReference type="InterPro" id="IPR036770">
    <property type="entry name" value="Ankyrin_rpt-contain_sf"/>
</dbReference>
<dbReference type="InterPro" id="IPR052089">
    <property type="entry name" value="Ankyrin-BTB/POZ_domain"/>
</dbReference>
<sequence length="359" mass="40094">MSHTVDETDVQQAARVLLGCDCAPPAGSIVCRDFSDLSLEDAKKEFAFSLAASASPVHMQHVSALLDGQWAVATNNTVCIDILLSSKAPVQSEDMIKESPLQVAAQQGSEDVVRRLLCAGADPFRSTIEYDSSKASFRFIGEFKRLPKNTRLALQEALYYAVETGQPDCALQLWKCVPDIPWNMYTWTRALECAVEHRHQQFTSSLLSHFWPSMFPKLDQDNIDYCSYVVEGENVYAHRIMLYNASDRFKELLKIPKGNLDITDVSHSTFLAMLHYIYTGVIPDLSVQALCCLYAAAEVHNNSILLEKGENFMLTNLDALITQAKIRDLLKSHSADYYVCAALSKRLSSAFATSRTEKL</sequence>
<dbReference type="InterPro" id="IPR011333">
    <property type="entry name" value="SKP1/BTB/POZ_sf"/>
</dbReference>
<dbReference type="Proteomes" id="UP000270094">
    <property type="component" value="Unassembled WGS sequence"/>
</dbReference>
<feature type="domain" description="BTB" evidence="2">
    <location>
        <begin position="224"/>
        <end position="282"/>
    </location>
</feature>
<dbReference type="Gene3D" id="3.30.710.10">
    <property type="entry name" value="Potassium Channel Kv1.1, Chain A"/>
    <property type="match status" value="1"/>
</dbReference>
<protein>
    <recommendedName>
        <fullName evidence="2">BTB domain-containing protein</fullName>
    </recommendedName>
</protein>
<dbReference type="SMART" id="SM00225">
    <property type="entry name" value="BTB"/>
    <property type="match status" value="1"/>
</dbReference>
<reference evidence="3 4" key="1">
    <citation type="submission" date="2018-11" db="EMBL/GenBank/DDBJ databases">
        <authorList>
            <consortium name="Pathogen Informatics"/>
        </authorList>
    </citation>
    <scope>NUCLEOTIDE SEQUENCE [LARGE SCALE GENOMIC DNA]</scope>
</reference>
<gene>
    <name evidence="3" type="ORF">SVUK_LOCUS9480</name>
</gene>
<evidence type="ECO:0000259" key="2">
    <source>
        <dbReference type="PROSITE" id="PS50097"/>
    </source>
</evidence>
<dbReference type="PANTHER" id="PTHR46071">
    <property type="entry name" value="ANKYRIN REPEAT AND BTB/POZ DOMAIN-CONTAINING"/>
    <property type="match status" value="1"/>
</dbReference>
<dbReference type="PROSITE" id="PS50297">
    <property type="entry name" value="ANK_REP_REGION"/>
    <property type="match status" value="1"/>
</dbReference>
<dbReference type="PANTHER" id="PTHR46071:SF2">
    <property type="entry name" value="ANKYRIN REPEAT AND BTB_POZ DOMAIN-CONTAINING PROTEIN 2-LIKE PROTEIN"/>
    <property type="match status" value="1"/>
</dbReference>
<dbReference type="InterPro" id="IPR000210">
    <property type="entry name" value="BTB/POZ_dom"/>
</dbReference>
<keyword evidence="1" id="KW-0040">ANK repeat</keyword>
<proteinExistence type="predicted"/>
<dbReference type="SUPFAM" id="SSF54695">
    <property type="entry name" value="POZ domain"/>
    <property type="match status" value="1"/>
</dbReference>
<dbReference type="Gene3D" id="1.25.40.20">
    <property type="entry name" value="Ankyrin repeat-containing domain"/>
    <property type="match status" value="1"/>
</dbReference>
<dbReference type="Pfam" id="PF00023">
    <property type="entry name" value="Ank"/>
    <property type="match status" value="1"/>
</dbReference>
<dbReference type="SUPFAM" id="SSF48403">
    <property type="entry name" value="Ankyrin repeat"/>
    <property type="match status" value="1"/>
</dbReference>
<evidence type="ECO:0000256" key="1">
    <source>
        <dbReference type="PROSITE-ProRule" id="PRU00023"/>
    </source>
</evidence>
<dbReference type="PROSITE" id="PS50088">
    <property type="entry name" value="ANK_REPEAT"/>
    <property type="match status" value="1"/>
</dbReference>
<keyword evidence="4" id="KW-1185">Reference proteome</keyword>
<evidence type="ECO:0000313" key="3">
    <source>
        <dbReference type="EMBL" id="VDM74482.1"/>
    </source>
</evidence>
<dbReference type="InterPro" id="IPR002110">
    <property type="entry name" value="Ankyrin_rpt"/>
</dbReference>
<feature type="repeat" description="ANK" evidence="1">
    <location>
        <begin position="96"/>
        <end position="122"/>
    </location>
</feature>
<accession>A0A3P7L502</accession>
<dbReference type="Pfam" id="PF00651">
    <property type="entry name" value="BTB"/>
    <property type="match status" value="1"/>
</dbReference>
<dbReference type="AlphaFoldDB" id="A0A3P7L502"/>
<dbReference type="PROSITE" id="PS50097">
    <property type="entry name" value="BTB"/>
    <property type="match status" value="1"/>
</dbReference>
<dbReference type="OrthoDB" id="2316821at2759"/>
<organism evidence="3 4">
    <name type="scientific">Strongylus vulgaris</name>
    <name type="common">Blood worm</name>
    <dbReference type="NCBI Taxonomy" id="40348"/>
    <lineage>
        <taxon>Eukaryota</taxon>
        <taxon>Metazoa</taxon>
        <taxon>Ecdysozoa</taxon>
        <taxon>Nematoda</taxon>
        <taxon>Chromadorea</taxon>
        <taxon>Rhabditida</taxon>
        <taxon>Rhabditina</taxon>
        <taxon>Rhabditomorpha</taxon>
        <taxon>Strongyloidea</taxon>
        <taxon>Strongylidae</taxon>
        <taxon>Strongylus</taxon>
    </lineage>
</organism>
<evidence type="ECO:0000313" key="4">
    <source>
        <dbReference type="Proteomes" id="UP000270094"/>
    </source>
</evidence>
<dbReference type="EMBL" id="UYYB01094495">
    <property type="protein sequence ID" value="VDM74482.1"/>
    <property type="molecule type" value="Genomic_DNA"/>
</dbReference>